<feature type="transmembrane region" description="Helical" evidence="2">
    <location>
        <begin position="104"/>
        <end position="126"/>
    </location>
</feature>
<feature type="region of interest" description="Disordered" evidence="1">
    <location>
        <begin position="1"/>
        <end position="23"/>
    </location>
</feature>
<dbReference type="Pfam" id="PF11222">
    <property type="entry name" value="DUF3017"/>
    <property type="match status" value="1"/>
</dbReference>
<feature type="transmembrane region" description="Helical" evidence="2">
    <location>
        <begin position="74"/>
        <end position="92"/>
    </location>
</feature>
<dbReference type="InterPro" id="IPR021385">
    <property type="entry name" value="DUF3017"/>
</dbReference>
<evidence type="ECO:0000256" key="1">
    <source>
        <dbReference type="SAM" id="MobiDB-lite"/>
    </source>
</evidence>
<evidence type="ECO:0000313" key="3">
    <source>
        <dbReference type="EMBL" id="CUR59052.1"/>
    </source>
</evidence>
<sequence length="129" mass="13641">MSEAPSPAEPEPEIGPTPGPQLSEFAHPEIEVRQPVLVPGRRYPSTLGGLVYLLVLGSAVAGIVLSTTGRWRLGMWWLGTALLAAAVVRLLLPERQAGMLHVRRRLVDVVLLVLLGGGVLVAAASIPLS</sequence>
<evidence type="ECO:0008006" key="4">
    <source>
        <dbReference type="Google" id="ProtNLM"/>
    </source>
</evidence>
<keyword evidence="2" id="KW-1133">Transmembrane helix</keyword>
<gene>
    <name evidence="3" type="ORF">NOCA2570001</name>
</gene>
<organism evidence="3">
    <name type="scientific">metagenome</name>
    <dbReference type="NCBI Taxonomy" id="256318"/>
    <lineage>
        <taxon>unclassified sequences</taxon>
        <taxon>metagenomes</taxon>
    </lineage>
</organism>
<evidence type="ECO:0000256" key="2">
    <source>
        <dbReference type="SAM" id="Phobius"/>
    </source>
</evidence>
<keyword evidence="2" id="KW-0472">Membrane</keyword>
<name>A0A2P2CDL0_9ZZZZ</name>
<keyword evidence="2" id="KW-0812">Transmembrane</keyword>
<dbReference type="AlphaFoldDB" id="A0A2P2CDL0"/>
<proteinExistence type="predicted"/>
<protein>
    <recommendedName>
        <fullName evidence="4">Integral membrane protein</fullName>
    </recommendedName>
</protein>
<reference evidence="3" key="1">
    <citation type="submission" date="2015-08" db="EMBL/GenBank/DDBJ databases">
        <authorList>
            <person name="Babu N.S."/>
            <person name="Beckwith C.J."/>
            <person name="Beseler K.G."/>
            <person name="Brison A."/>
            <person name="Carone J.V."/>
            <person name="Caskin T.P."/>
            <person name="Diamond M."/>
            <person name="Durham M.E."/>
            <person name="Foxe J.M."/>
            <person name="Go M."/>
            <person name="Henderson B.A."/>
            <person name="Jones I.B."/>
            <person name="McGettigan J.A."/>
            <person name="Micheletti S.J."/>
            <person name="Nasrallah M.E."/>
            <person name="Ortiz D."/>
            <person name="Piller C.R."/>
            <person name="Privatt S.R."/>
            <person name="Schneider S.L."/>
            <person name="Sharp S."/>
            <person name="Smith T.C."/>
            <person name="Stanton J.D."/>
            <person name="Ullery H.E."/>
            <person name="Wilson R.J."/>
            <person name="Serrano M.G."/>
            <person name="Buck G."/>
            <person name="Lee V."/>
            <person name="Wang Y."/>
            <person name="Carvalho R."/>
            <person name="Voegtly L."/>
            <person name="Shi R."/>
            <person name="Duckworth R."/>
            <person name="Johnson A."/>
            <person name="Loviza R."/>
            <person name="Walstead R."/>
            <person name="Shah Z."/>
            <person name="Kiflezghi M."/>
            <person name="Wade K."/>
            <person name="Ball S.L."/>
            <person name="Bradley K.W."/>
            <person name="Asai D.J."/>
            <person name="Bowman C.A."/>
            <person name="Russell D.A."/>
            <person name="Pope W.H."/>
            <person name="Jacobs-Sera D."/>
            <person name="Hendrix R.W."/>
            <person name="Hatfull G.F."/>
        </authorList>
    </citation>
    <scope>NUCLEOTIDE SEQUENCE</scope>
</reference>
<feature type="transmembrane region" description="Helical" evidence="2">
    <location>
        <begin position="50"/>
        <end position="68"/>
    </location>
</feature>
<feature type="compositionally biased region" description="Pro residues" evidence="1">
    <location>
        <begin position="7"/>
        <end position="19"/>
    </location>
</feature>
<accession>A0A2P2CDL0</accession>
<dbReference type="EMBL" id="CZKA01000053">
    <property type="protein sequence ID" value="CUR59052.1"/>
    <property type="molecule type" value="Genomic_DNA"/>
</dbReference>